<organism evidence="2 3">
    <name type="scientific">Pseudoalteromonas piscicida</name>
    <dbReference type="NCBI Taxonomy" id="43662"/>
    <lineage>
        <taxon>Bacteria</taxon>
        <taxon>Pseudomonadati</taxon>
        <taxon>Pseudomonadota</taxon>
        <taxon>Gammaproteobacteria</taxon>
        <taxon>Alteromonadales</taxon>
        <taxon>Pseudoalteromonadaceae</taxon>
        <taxon>Pseudoalteromonas</taxon>
    </lineage>
</organism>
<keyword evidence="1" id="KW-0732">Signal</keyword>
<feature type="chain" id="PRO_5042950410" evidence="1">
    <location>
        <begin position="24"/>
        <end position="69"/>
    </location>
</feature>
<accession>A0AAQ2EVN7</accession>
<dbReference type="AlphaFoldDB" id="A0AAQ2EVN7"/>
<dbReference type="EMBL" id="PNEL01000022">
    <property type="protein sequence ID" value="TMN77915.1"/>
    <property type="molecule type" value="Genomic_DNA"/>
</dbReference>
<feature type="signal peptide" evidence="1">
    <location>
        <begin position="1"/>
        <end position="23"/>
    </location>
</feature>
<dbReference type="Proteomes" id="UP000305423">
    <property type="component" value="Unassembled WGS sequence"/>
</dbReference>
<name>A0AAQ2EVN7_PSEO7</name>
<evidence type="ECO:0000313" key="2">
    <source>
        <dbReference type="EMBL" id="TMN77915.1"/>
    </source>
</evidence>
<dbReference type="RefSeq" id="WP_017218549.1">
    <property type="nucleotide sequence ID" value="NZ_JASGWW010000015.1"/>
</dbReference>
<evidence type="ECO:0000256" key="1">
    <source>
        <dbReference type="SAM" id="SignalP"/>
    </source>
</evidence>
<protein>
    <submittedName>
        <fullName evidence="2">Uncharacterized protein</fullName>
    </submittedName>
</protein>
<reference evidence="2 3" key="1">
    <citation type="submission" date="2017-12" db="EMBL/GenBank/DDBJ databases">
        <authorList>
            <person name="Paulsen S."/>
            <person name="Gram L.K."/>
        </authorList>
    </citation>
    <scope>NUCLEOTIDE SEQUENCE [LARGE SCALE GENOMIC DNA]</scope>
    <source>
        <strain evidence="2 3">S1607</strain>
    </source>
</reference>
<evidence type="ECO:0000313" key="3">
    <source>
        <dbReference type="Proteomes" id="UP000305423"/>
    </source>
</evidence>
<reference evidence="3" key="2">
    <citation type="submission" date="2019-06" db="EMBL/GenBank/DDBJ databases">
        <title>Co-occurence of chitin degradation, pigmentation and bioactivity in marine Pseudoalteromonas.</title>
        <authorList>
            <person name="Sonnenschein E.C."/>
            <person name="Bech P.K."/>
        </authorList>
    </citation>
    <scope>NUCLEOTIDE SEQUENCE [LARGE SCALE GENOMIC DNA]</scope>
    <source>
        <strain evidence="3">S1607</strain>
    </source>
</reference>
<gene>
    <name evidence="2" type="ORF">CWB74_09410</name>
</gene>
<comment type="caution">
    <text evidence="2">The sequence shown here is derived from an EMBL/GenBank/DDBJ whole genome shotgun (WGS) entry which is preliminary data.</text>
</comment>
<proteinExistence type="predicted"/>
<sequence>MFSTLKKLALTTLLTLTTVSVNAYEQDTNSQDSATVTDDFVVTPACPSFPKCWPALPPTSTSQHSTNKE</sequence>